<dbReference type="SMART" id="SM00220">
    <property type="entry name" value="S_TKc"/>
    <property type="match status" value="1"/>
</dbReference>
<reference evidence="2 3" key="1">
    <citation type="submission" date="2024-11" db="EMBL/GenBank/DDBJ databases">
        <title>Chromosome-level genome assembly of the freshwater bivalve Anodonta woodiana.</title>
        <authorList>
            <person name="Chen X."/>
        </authorList>
    </citation>
    <scope>NUCLEOTIDE SEQUENCE [LARGE SCALE GENOMIC DNA]</scope>
    <source>
        <strain evidence="2">MN2024</strain>
        <tissue evidence="2">Gills</tissue>
    </source>
</reference>
<proteinExistence type="predicted"/>
<dbReference type="InterPro" id="IPR034372">
    <property type="entry name" value="UHMK1"/>
</dbReference>
<dbReference type="SUPFAM" id="SSF54928">
    <property type="entry name" value="RNA-binding domain, RBD"/>
    <property type="match status" value="1"/>
</dbReference>
<dbReference type="Pfam" id="PF00076">
    <property type="entry name" value="RRM_1"/>
    <property type="match status" value="1"/>
</dbReference>
<dbReference type="Gene3D" id="3.30.70.330">
    <property type="match status" value="1"/>
</dbReference>
<comment type="caution">
    <text evidence="2">The sequence shown here is derived from an EMBL/GenBank/DDBJ whole genome shotgun (WGS) entry which is preliminary data.</text>
</comment>
<accession>A0ABD3WG64</accession>
<protein>
    <recommendedName>
        <fullName evidence="1">Protein kinase domain-containing protein</fullName>
    </recommendedName>
</protein>
<dbReference type="InterPro" id="IPR011009">
    <property type="entry name" value="Kinase-like_dom_sf"/>
</dbReference>
<feature type="domain" description="Protein kinase" evidence="1">
    <location>
        <begin position="16"/>
        <end position="299"/>
    </location>
</feature>
<evidence type="ECO:0000259" key="1">
    <source>
        <dbReference type="PROSITE" id="PS50011"/>
    </source>
</evidence>
<gene>
    <name evidence="2" type="ORF">ACJMK2_039691</name>
</gene>
<sequence length="411" mass="46748">MLKLGSIIKGSHGEQWRIQQKLGEGRCCEVYKVQTLDEHIQAAARVYRAEFTFVCKRELNLLKTIRQSAGDCKHFTAVLDYLTVDGRSVILQELLDLCLNHIQMMADNQGMSLYHLHKFASDLARALSVLHGHGYVHADLKPSNIMWSSQDSCLKLIDFGLSFHLSKERDIGEVQSKNYRAPEVVEKIASPFKQPALTASIDLWSLGCLLMWVLTGQKVAALWSDPFHGLGGYCENCKVSGSVERCQYEVRVQQQLTSFWEEDINTHVHEKFKDLMKWLFQCQSNRRLTIPAMLEHSFLSAEIVPDYCDLLLLPTAVLRILNALDKEDLGASQEYIEDLKQAIVEECEKYGPISRCLIPLSREGCGKIYVCYEQSSSSQTAFEKLNGSTLNDHTVITTYYPPDLIQKEKFL</sequence>
<dbReference type="Pfam" id="PF00069">
    <property type="entry name" value="Pkinase"/>
    <property type="match status" value="1"/>
</dbReference>
<keyword evidence="3" id="KW-1185">Reference proteome</keyword>
<dbReference type="SUPFAM" id="SSF56112">
    <property type="entry name" value="Protein kinase-like (PK-like)"/>
    <property type="match status" value="1"/>
</dbReference>
<name>A0ABD3WG64_SINWO</name>
<dbReference type="InterPro" id="IPR035979">
    <property type="entry name" value="RBD_domain_sf"/>
</dbReference>
<dbReference type="Gene3D" id="1.10.510.10">
    <property type="entry name" value="Transferase(Phosphotransferase) domain 1"/>
    <property type="match status" value="1"/>
</dbReference>
<dbReference type="PANTHER" id="PTHR46962">
    <property type="entry name" value="SERINE/THREONINE-PROTEIN KINASE KIST"/>
    <property type="match status" value="1"/>
</dbReference>
<dbReference type="AlphaFoldDB" id="A0ABD3WG64"/>
<dbReference type="InterPro" id="IPR000504">
    <property type="entry name" value="RRM_dom"/>
</dbReference>
<evidence type="ECO:0000313" key="3">
    <source>
        <dbReference type="Proteomes" id="UP001634394"/>
    </source>
</evidence>
<evidence type="ECO:0000313" key="2">
    <source>
        <dbReference type="EMBL" id="KAL3871708.1"/>
    </source>
</evidence>
<dbReference type="Proteomes" id="UP001634394">
    <property type="component" value="Unassembled WGS sequence"/>
</dbReference>
<organism evidence="2 3">
    <name type="scientific">Sinanodonta woodiana</name>
    <name type="common">Chinese pond mussel</name>
    <name type="synonym">Anodonta woodiana</name>
    <dbReference type="NCBI Taxonomy" id="1069815"/>
    <lineage>
        <taxon>Eukaryota</taxon>
        <taxon>Metazoa</taxon>
        <taxon>Spiralia</taxon>
        <taxon>Lophotrochozoa</taxon>
        <taxon>Mollusca</taxon>
        <taxon>Bivalvia</taxon>
        <taxon>Autobranchia</taxon>
        <taxon>Heteroconchia</taxon>
        <taxon>Palaeoheterodonta</taxon>
        <taxon>Unionida</taxon>
        <taxon>Unionoidea</taxon>
        <taxon>Unionidae</taxon>
        <taxon>Unioninae</taxon>
        <taxon>Sinanodonta</taxon>
    </lineage>
</organism>
<dbReference type="InterPro" id="IPR000719">
    <property type="entry name" value="Prot_kinase_dom"/>
</dbReference>
<dbReference type="InterPro" id="IPR012677">
    <property type="entry name" value="Nucleotide-bd_a/b_plait_sf"/>
</dbReference>
<dbReference type="PROSITE" id="PS50011">
    <property type="entry name" value="PROTEIN_KINASE_DOM"/>
    <property type="match status" value="1"/>
</dbReference>
<dbReference type="PANTHER" id="PTHR46962:SF1">
    <property type="entry name" value="SERINE_THREONINE-PROTEIN KINASE KIST"/>
    <property type="match status" value="1"/>
</dbReference>
<dbReference type="EMBL" id="JBJQND010000007">
    <property type="protein sequence ID" value="KAL3871708.1"/>
    <property type="molecule type" value="Genomic_DNA"/>
</dbReference>